<dbReference type="EMBL" id="JAAAIP010001142">
    <property type="protein sequence ID" value="KAG0310042.1"/>
    <property type="molecule type" value="Genomic_DNA"/>
</dbReference>
<feature type="compositionally biased region" description="Basic and acidic residues" evidence="1">
    <location>
        <begin position="245"/>
        <end position="262"/>
    </location>
</feature>
<feature type="compositionally biased region" description="Basic and acidic residues" evidence="1">
    <location>
        <begin position="142"/>
        <end position="151"/>
    </location>
</feature>
<dbReference type="Proteomes" id="UP000738325">
    <property type="component" value="Unassembled WGS sequence"/>
</dbReference>
<protein>
    <submittedName>
        <fullName evidence="2">Uncharacterized protein</fullName>
    </submittedName>
</protein>
<dbReference type="AlphaFoldDB" id="A0A9P6UL93"/>
<evidence type="ECO:0000313" key="2">
    <source>
        <dbReference type="EMBL" id="KAG0310042.1"/>
    </source>
</evidence>
<comment type="caution">
    <text evidence="2">The sequence shown here is derived from an EMBL/GenBank/DDBJ whole genome shotgun (WGS) entry which is preliminary data.</text>
</comment>
<evidence type="ECO:0000256" key="1">
    <source>
        <dbReference type="SAM" id="MobiDB-lite"/>
    </source>
</evidence>
<feature type="non-terminal residue" evidence="2">
    <location>
        <position position="1"/>
    </location>
</feature>
<proteinExistence type="predicted"/>
<feature type="compositionally biased region" description="Polar residues" evidence="1">
    <location>
        <begin position="176"/>
        <end position="185"/>
    </location>
</feature>
<name>A0A9P6UL93_9FUNG</name>
<feature type="region of interest" description="Disordered" evidence="1">
    <location>
        <begin position="238"/>
        <end position="274"/>
    </location>
</feature>
<accession>A0A9P6UL93</accession>
<feature type="region of interest" description="Disordered" evidence="1">
    <location>
        <begin position="141"/>
        <end position="211"/>
    </location>
</feature>
<feature type="region of interest" description="Disordered" evidence="1">
    <location>
        <begin position="69"/>
        <end position="105"/>
    </location>
</feature>
<sequence length="310" mass="33377">LFVRFFVPSPHIESDLPVYTHAPAVLHSPTRSDALPSSPAIRLRPSNPVQRPAGALKGTRFAVLEDTAATGGGSQQEGEEETSASKHHNVKFQTRPRGNTTDSTNSAVYPTFAAYRQAQHGNFEAIAQRVKRAFAVSQQQRQQEEEARRQQLEQQQQQQQQQEQDQGQDMLLRPTNARTQSSSSVRILVSPPTAGSGGTRNGLNSNGTRSRSASAASMFSDIADRIKAGTLFSRSSVAIPAAESEDSKDKDALESVSDRTSSHDPTALDAGRADGVEILSGIEIRVTGTEDDHPQTGNVADTIHIKEGGA</sequence>
<feature type="region of interest" description="Disordered" evidence="1">
    <location>
        <begin position="30"/>
        <end position="53"/>
    </location>
</feature>
<keyword evidence="3" id="KW-1185">Reference proteome</keyword>
<feature type="compositionally biased region" description="Low complexity" evidence="1">
    <location>
        <begin position="152"/>
        <end position="168"/>
    </location>
</feature>
<organism evidence="2 3">
    <name type="scientific">Dissophora globulifera</name>
    <dbReference type="NCBI Taxonomy" id="979702"/>
    <lineage>
        <taxon>Eukaryota</taxon>
        <taxon>Fungi</taxon>
        <taxon>Fungi incertae sedis</taxon>
        <taxon>Mucoromycota</taxon>
        <taxon>Mortierellomycotina</taxon>
        <taxon>Mortierellomycetes</taxon>
        <taxon>Mortierellales</taxon>
        <taxon>Mortierellaceae</taxon>
        <taxon>Dissophora</taxon>
    </lineage>
</organism>
<evidence type="ECO:0000313" key="3">
    <source>
        <dbReference type="Proteomes" id="UP000738325"/>
    </source>
</evidence>
<dbReference type="OrthoDB" id="2387083at2759"/>
<reference evidence="2" key="1">
    <citation type="journal article" date="2020" name="Fungal Divers.">
        <title>Resolving the Mortierellaceae phylogeny through synthesis of multi-gene phylogenetics and phylogenomics.</title>
        <authorList>
            <person name="Vandepol N."/>
            <person name="Liber J."/>
            <person name="Desiro A."/>
            <person name="Na H."/>
            <person name="Kennedy M."/>
            <person name="Barry K."/>
            <person name="Grigoriev I.V."/>
            <person name="Miller A.N."/>
            <person name="O'Donnell K."/>
            <person name="Stajich J.E."/>
            <person name="Bonito G."/>
        </authorList>
    </citation>
    <scope>NUCLEOTIDE SEQUENCE</scope>
    <source>
        <strain evidence="2">REB-010B</strain>
    </source>
</reference>
<feature type="region of interest" description="Disordered" evidence="1">
    <location>
        <begin position="287"/>
        <end position="310"/>
    </location>
</feature>
<gene>
    <name evidence="2" type="ORF">BGZ99_000708</name>
</gene>
<feature type="compositionally biased region" description="Polar residues" evidence="1">
    <location>
        <begin position="96"/>
        <end position="105"/>
    </location>
</feature>